<feature type="domain" description="PpiC" evidence="4">
    <location>
        <begin position="259"/>
        <end position="349"/>
    </location>
</feature>
<dbReference type="PROSITE" id="PS01096">
    <property type="entry name" value="PPIC_PPIASE_1"/>
    <property type="match status" value="1"/>
</dbReference>
<sequence length="433" mass="46634">MRRVSRREREESQRKLVVIGLGSAAILLVLILIVGATYQYFLLPNQKLAQVGHTTITRGDYWKVRKLELLNEFNQYSQLANSIGADQAQQYQQAAEQARQQFQTVESDKPNTTTLERMVNNEVILQHMGDVGVSVSDKEIDDFIINAFAPSPLASPTPTLPIDPTAAAWAAASASPSPSPSTEPSPSPANPDTASPSASPTPNPADVRATATATFGQYKDNLLSKAGMSTDDFKRLVVRPEVALNKVQSALQAEVPLRAEQVHAAHILVATEDAAKLIVDQTLKEKDFAQVAKDQSSDSSTAVNGGDLGWFPRGVMVKEFDDVAFSLQPGQVSQPVHTQFGWHIIKVMERENDRPVTSEMLSALRGQAVTKWLDKQKSATTITWESGLTAPSPTPAPSQFAPPPDSPPTPTPTPTPPPTPAPGEESPGPSATP</sequence>
<dbReference type="PANTHER" id="PTHR47245:SF2">
    <property type="entry name" value="PEPTIDYL-PROLYL CIS-TRANS ISOMERASE HP_0175-RELATED"/>
    <property type="match status" value="1"/>
</dbReference>
<feature type="compositionally biased region" description="Low complexity" evidence="2">
    <location>
        <begin position="167"/>
        <end position="176"/>
    </location>
</feature>
<dbReference type="SUPFAM" id="SSF109998">
    <property type="entry name" value="Triger factor/SurA peptide-binding domain-like"/>
    <property type="match status" value="1"/>
</dbReference>
<feature type="compositionally biased region" description="Low complexity" evidence="2">
    <location>
        <begin position="190"/>
        <end position="206"/>
    </location>
</feature>
<feature type="region of interest" description="Disordered" evidence="2">
    <location>
        <begin position="167"/>
        <end position="207"/>
    </location>
</feature>
<dbReference type="InterPro" id="IPR023058">
    <property type="entry name" value="PPIase_PpiC_CS"/>
</dbReference>
<dbReference type="InterPro" id="IPR050245">
    <property type="entry name" value="PrsA_foldase"/>
</dbReference>
<dbReference type="PANTHER" id="PTHR47245">
    <property type="entry name" value="PEPTIDYLPROLYL ISOMERASE"/>
    <property type="match status" value="1"/>
</dbReference>
<dbReference type="InterPro" id="IPR046357">
    <property type="entry name" value="PPIase_dom_sf"/>
</dbReference>
<dbReference type="AlphaFoldDB" id="I4EDL3"/>
<evidence type="ECO:0000313" key="5">
    <source>
        <dbReference type="EMBL" id="CCF82775.1"/>
    </source>
</evidence>
<organism evidence="5 6">
    <name type="scientific">Nitrolancea hollandica Lb</name>
    <dbReference type="NCBI Taxonomy" id="1129897"/>
    <lineage>
        <taxon>Bacteria</taxon>
        <taxon>Pseudomonadati</taxon>
        <taxon>Thermomicrobiota</taxon>
        <taxon>Thermomicrobia</taxon>
        <taxon>Sphaerobacterales</taxon>
        <taxon>Sphaerobacterineae</taxon>
        <taxon>Sphaerobacteraceae</taxon>
        <taxon>Nitrolancea</taxon>
    </lineage>
</organism>
<evidence type="ECO:0000259" key="4">
    <source>
        <dbReference type="PROSITE" id="PS50198"/>
    </source>
</evidence>
<dbReference type="GO" id="GO:0003755">
    <property type="term" value="F:peptidyl-prolyl cis-trans isomerase activity"/>
    <property type="evidence" value="ECO:0007669"/>
    <property type="project" value="UniProtKB-KW"/>
</dbReference>
<dbReference type="Proteomes" id="UP000004221">
    <property type="component" value="Unassembled WGS sequence"/>
</dbReference>
<dbReference type="PROSITE" id="PS50198">
    <property type="entry name" value="PPIC_PPIASE_2"/>
    <property type="match status" value="1"/>
</dbReference>
<evidence type="ECO:0000256" key="1">
    <source>
        <dbReference type="PROSITE-ProRule" id="PRU00278"/>
    </source>
</evidence>
<dbReference type="InterPro" id="IPR000297">
    <property type="entry name" value="PPIase_PpiC"/>
</dbReference>
<comment type="caution">
    <text evidence="5">The sequence shown here is derived from an EMBL/GenBank/DDBJ whole genome shotgun (WGS) entry which is preliminary data.</text>
</comment>
<keyword evidence="1 5" id="KW-0413">Isomerase</keyword>
<protein>
    <submittedName>
        <fullName evidence="5">PpiC-type peptidyl-prolyl cis-trans isomerase</fullName>
    </submittedName>
</protein>
<proteinExistence type="predicted"/>
<accession>I4EDL3</accession>
<keyword evidence="3" id="KW-0472">Membrane</keyword>
<gene>
    <name evidence="5" type="ORF">NITHO_1560003</name>
</gene>
<feature type="region of interest" description="Disordered" evidence="2">
    <location>
        <begin position="383"/>
        <end position="433"/>
    </location>
</feature>
<keyword evidence="1" id="KW-0697">Rotamase</keyword>
<dbReference type="Gene3D" id="3.10.50.40">
    <property type="match status" value="1"/>
</dbReference>
<feature type="compositionally biased region" description="Pro residues" evidence="2">
    <location>
        <begin position="177"/>
        <end position="189"/>
    </location>
</feature>
<feature type="compositionally biased region" description="Low complexity" evidence="2">
    <location>
        <begin position="422"/>
        <end position="433"/>
    </location>
</feature>
<keyword evidence="3" id="KW-1133">Transmembrane helix</keyword>
<feature type="transmembrane region" description="Helical" evidence="3">
    <location>
        <begin position="16"/>
        <end position="41"/>
    </location>
</feature>
<dbReference type="SUPFAM" id="SSF54534">
    <property type="entry name" value="FKBP-like"/>
    <property type="match status" value="1"/>
</dbReference>
<evidence type="ECO:0000256" key="2">
    <source>
        <dbReference type="SAM" id="MobiDB-lite"/>
    </source>
</evidence>
<evidence type="ECO:0000313" key="6">
    <source>
        <dbReference type="Proteomes" id="UP000004221"/>
    </source>
</evidence>
<feature type="compositionally biased region" description="Pro residues" evidence="2">
    <location>
        <begin position="392"/>
        <end position="421"/>
    </location>
</feature>
<reference evidence="5 6" key="1">
    <citation type="journal article" date="2012" name="ISME J.">
        <title>Nitrification expanded: discovery, physiology and genomics of a nitrite-oxidizing bacterium from the phylum Chloroflexi.</title>
        <authorList>
            <person name="Sorokin D.Y."/>
            <person name="Lucker S."/>
            <person name="Vejmelkova D."/>
            <person name="Kostrikina N.A."/>
            <person name="Kleerebezem R."/>
            <person name="Rijpstra W.I."/>
            <person name="Damste J.S."/>
            <person name="Le Paslier D."/>
            <person name="Muyzer G."/>
            <person name="Wagner M."/>
            <person name="van Loosdrecht M.C."/>
            <person name="Daims H."/>
        </authorList>
    </citation>
    <scope>NUCLEOTIDE SEQUENCE [LARGE SCALE GENOMIC DNA]</scope>
    <source>
        <strain evidence="6">none</strain>
    </source>
</reference>
<keyword evidence="6" id="KW-1185">Reference proteome</keyword>
<dbReference type="InterPro" id="IPR027304">
    <property type="entry name" value="Trigger_fact/SurA_dom_sf"/>
</dbReference>
<dbReference type="EMBL" id="CAGS01000064">
    <property type="protein sequence ID" value="CCF82775.1"/>
    <property type="molecule type" value="Genomic_DNA"/>
</dbReference>
<evidence type="ECO:0000256" key="3">
    <source>
        <dbReference type="SAM" id="Phobius"/>
    </source>
</evidence>
<keyword evidence="3" id="KW-0812">Transmembrane</keyword>
<dbReference type="Pfam" id="PF00639">
    <property type="entry name" value="Rotamase"/>
    <property type="match status" value="1"/>
</dbReference>
<name>I4EDL3_9BACT</name>